<keyword evidence="2 7" id="KW-0853">WD repeat</keyword>
<keyword evidence="3" id="KW-0132">Cell division</keyword>
<accession>A0A4Q9MCE6</accession>
<dbReference type="GO" id="GO:0051301">
    <property type="term" value="P:cell division"/>
    <property type="evidence" value="ECO:0007669"/>
    <property type="project" value="UniProtKB-KW"/>
</dbReference>
<organism evidence="10">
    <name type="scientific">Dichomitus squalens</name>
    <dbReference type="NCBI Taxonomy" id="114155"/>
    <lineage>
        <taxon>Eukaryota</taxon>
        <taxon>Fungi</taxon>
        <taxon>Dikarya</taxon>
        <taxon>Basidiomycota</taxon>
        <taxon>Agaricomycotina</taxon>
        <taxon>Agaricomycetes</taxon>
        <taxon>Polyporales</taxon>
        <taxon>Polyporaceae</taxon>
        <taxon>Dichomitus</taxon>
    </lineage>
</organism>
<feature type="domain" description="CDC20/Fizzy WD40" evidence="9">
    <location>
        <begin position="206"/>
        <end position="507"/>
    </location>
</feature>
<evidence type="ECO:0000256" key="2">
    <source>
        <dbReference type="ARBA" id="ARBA00022574"/>
    </source>
</evidence>
<dbReference type="InterPro" id="IPR011047">
    <property type="entry name" value="Quinoprotein_ADH-like_sf"/>
</dbReference>
<dbReference type="PROSITE" id="PS50082">
    <property type="entry name" value="WD_REPEATS_2"/>
    <property type="match status" value="3"/>
</dbReference>
<dbReference type="Pfam" id="PF24807">
    <property type="entry name" value="WD40_CDC20-Fz"/>
    <property type="match status" value="1"/>
</dbReference>
<reference evidence="10" key="1">
    <citation type="submission" date="2019-01" db="EMBL/GenBank/DDBJ databases">
        <title>Draft genome sequences of three monokaryotic isolates of the white-rot basidiomycete fungus Dichomitus squalens.</title>
        <authorList>
            <consortium name="DOE Joint Genome Institute"/>
            <person name="Lopez S.C."/>
            <person name="Andreopoulos B."/>
            <person name="Pangilinan J."/>
            <person name="Lipzen A."/>
            <person name="Riley R."/>
            <person name="Ahrendt S."/>
            <person name="Ng V."/>
            <person name="Barry K."/>
            <person name="Daum C."/>
            <person name="Grigoriev I.V."/>
            <person name="Hilden K.S."/>
            <person name="Makela M.R."/>
            <person name="de Vries R.P."/>
        </authorList>
    </citation>
    <scope>NUCLEOTIDE SEQUENCE [LARGE SCALE GENOMIC DNA]</scope>
    <source>
        <strain evidence="10">OM18370.1</strain>
    </source>
</reference>
<keyword evidence="5" id="KW-0498">Mitosis</keyword>
<feature type="compositionally biased region" description="Polar residues" evidence="8">
    <location>
        <begin position="18"/>
        <end position="31"/>
    </location>
</feature>
<feature type="compositionally biased region" description="Low complexity" evidence="8">
    <location>
        <begin position="953"/>
        <end position="967"/>
    </location>
</feature>
<feature type="repeat" description="WD" evidence="7">
    <location>
        <begin position="334"/>
        <end position="366"/>
    </location>
</feature>
<dbReference type="InterPro" id="IPR015943">
    <property type="entry name" value="WD40/YVTN_repeat-like_dom_sf"/>
</dbReference>
<evidence type="ECO:0000256" key="8">
    <source>
        <dbReference type="SAM" id="MobiDB-lite"/>
    </source>
</evidence>
<dbReference type="PANTHER" id="PTHR19918">
    <property type="entry name" value="CELL DIVISION CYCLE 20 CDC20 FIZZY -RELATED"/>
    <property type="match status" value="1"/>
</dbReference>
<dbReference type="GO" id="GO:1905786">
    <property type="term" value="P:positive regulation of anaphase-promoting complex-dependent catabolic process"/>
    <property type="evidence" value="ECO:0007669"/>
    <property type="project" value="TreeGrafter"/>
</dbReference>
<evidence type="ECO:0000313" key="10">
    <source>
        <dbReference type="EMBL" id="TBU23381.1"/>
    </source>
</evidence>
<feature type="region of interest" description="Disordered" evidence="8">
    <location>
        <begin position="1054"/>
        <end position="1106"/>
    </location>
</feature>
<evidence type="ECO:0000256" key="7">
    <source>
        <dbReference type="PROSITE-ProRule" id="PRU00221"/>
    </source>
</evidence>
<evidence type="ECO:0000256" key="5">
    <source>
        <dbReference type="ARBA" id="ARBA00022776"/>
    </source>
</evidence>
<comment type="similarity">
    <text evidence="1">Belongs to the WD repeat CDC20/Fizzy family.</text>
</comment>
<dbReference type="GO" id="GO:1990757">
    <property type="term" value="F:ubiquitin ligase activator activity"/>
    <property type="evidence" value="ECO:0007669"/>
    <property type="project" value="TreeGrafter"/>
</dbReference>
<evidence type="ECO:0000256" key="3">
    <source>
        <dbReference type="ARBA" id="ARBA00022618"/>
    </source>
</evidence>
<sequence>MAYPPKTPTRHRSRSETKTPLSSSFFGTNNLADASNPFIVASRPASPVKRSIPVSETLQRQASAGVIRRGGVESRLDVVTRDYVPPPPKSEKRSRSQPSRDNRDRFITTRDPADEVAATLDLMSLNPESASPGHTARLAAATGVPLNRRILAYHEPPPSASSDPLMAQARELVRPLYARAGSAPAGSSGTTGSKDRKISTYPYKILDAPGMQDDFYLNLISWSATNAVGIALGNSAYMWKAESGEVVLVSEGPEGSYIASLDFSNDGQFLGVGYPSGAVELWDVETQTKLRTMGGHAAQVGVLAWNGHILSSGCQDGSIWHHDVRVARHKVGELLGHQGEVCGLRWRPDGELLASGGNDNVLNVWDGRVGDAGNEASGSRTGPRWTKRNHTAAVKAVAWCPWQPALLASGGGTSDATVHIWNTTTGARLHSLVTPAQISSIQWGAHKKEFLTTHGYPTNAIMVHSYPGMEKVAEIKDAHDSRVLFSAVSPNGELVATAAGDENLKFWKIWDAPKVRKKEAKEARGLGSSNSGILSIRSDPEVARLASLPSVTPQTRPVSDPSISHIAIHPLLHSHSVADLLVPIAPLSPLELSAPISYPDLPSEPSQPLRLPSFVAPLAHTTDRPQAQAGTERCARQHGPAASEELDAVARVASLKAALTAERIAREVAEEACAEYAVQVVALQDEVVQLRQALFASVAGDLKTKEEPSFASMFDSIMDTPGGVARAVGGARDPALEAERDRLRHFVQLMIAVGGHKPVVDAAYTRVAQGEDAEAALVAAIKDAVRHPGSVWRGLLEPLTGPRTQDVYTAQVRCTLDARRQTTDWRKRTAFWKVKAKEGGRNAETVTPSVSAISAVVDAIAGERATGVQGTRAAREAPFPMLDVAIPRVDLGERQRDDLTPTASQFVLDMVAHWSEDEPEGLQDSSLPACSSSMVLPIATRPPSVDVAEPQLASSASRSSHSTVSAAPTHAPHRYWRSRSSAESARSSGSGSGSSSSCGSREAAQQSGVSEASTATAVASPGAAFSPLPQDLVKFGKGSEEDFVLVLHNDFSDTSYGATQPAPAPAPEPEYESESESEREREGAGGTTRNIATKGGGAPGSPEKRSRLPVRMRSGLRLRVIKRISTTFSISRPTVAEAKETNACATAVVGVGAMGTRKDDGALGRAGTVGMRGKAAAGAGAEARDRGGSTGSQTRIPMGRRLQRFGM</sequence>
<dbReference type="Proteomes" id="UP000292957">
    <property type="component" value="Unassembled WGS sequence"/>
</dbReference>
<name>A0A4Q9MCE6_9APHY</name>
<dbReference type="EMBL" id="ML143507">
    <property type="protein sequence ID" value="TBU23381.1"/>
    <property type="molecule type" value="Genomic_DNA"/>
</dbReference>
<dbReference type="GO" id="GO:0031145">
    <property type="term" value="P:anaphase-promoting complex-dependent catabolic process"/>
    <property type="evidence" value="ECO:0007669"/>
    <property type="project" value="TreeGrafter"/>
</dbReference>
<dbReference type="SUPFAM" id="SSF50998">
    <property type="entry name" value="Quinoprotein alcohol dehydrogenase-like"/>
    <property type="match status" value="1"/>
</dbReference>
<dbReference type="InterPro" id="IPR001680">
    <property type="entry name" value="WD40_rpt"/>
</dbReference>
<gene>
    <name evidence="10" type="ORF">BD311DRAFT_704080</name>
</gene>
<feature type="compositionally biased region" description="Low complexity" evidence="8">
    <location>
        <begin position="978"/>
        <end position="1015"/>
    </location>
</feature>
<dbReference type="GO" id="GO:0005680">
    <property type="term" value="C:anaphase-promoting complex"/>
    <property type="evidence" value="ECO:0007669"/>
    <property type="project" value="TreeGrafter"/>
</dbReference>
<dbReference type="PANTHER" id="PTHR19918:SF8">
    <property type="entry name" value="FI02843P"/>
    <property type="match status" value="1"/>
</dbReference>
<feature type="region of interest" description="Disordered" evidence="8">
    <location>
        <begin position="80"/>
        <end position="111"/>
    </location>
</feature>
<feature type="repeat" description="WD" evidence="7">
    <location>
        <begin position="476"/>
        <end position="509"/>
    </location>
</feature>
<feature type="region of interest" description="Disordered" evidence="8">
    <location>
        <begin position="1"/>
        <end position="31"/>
    </location>
</feature>
<evidence type="ECO:0000256" key="1">
    <source>
        <dbReference type="ARBA" id="ARBA00006445"/>
    </source>
</evidence>
<proteinExistence type="inferred from homology"/>
<dbReference type="PROSITE" id="PS50294">
    <property type="entry name" value="WD_REPEATS_REGION"/>
    <property type="match status" value="2"/>
</dbReference>
<evidence type="ECO:0000256" key="6">
    <source>
        <dbReference type="ARBA" id="ARBA00023306"/>
    </source>
</evidence>
<protein>
    <recommendedName>
        <fullName evidence="9">CDC20/Fizzy WD40 domain-containing protein</fullName>
    </recommendedName>
</protein>
<keyword evidence="4" id="KW-0677">Repeat</keyword>
<dbReference type="SMART" id="SM00320">
    <property type="entry name" value="WD40"/>
    <property type="match status" value="5"/>
</dbReference>
<dbReference type="AlphaFoldDB" id="A0A4Q9MCE6"/>
<dbReference type="OrthoDB" id="10263272at2759"/>
<dbReference type="InterPro" id="IPR033010">
    <property type="entry name" value="Cdc20/Fizzy"/>
</dbReference>
<feature type="region of interest" description="Disordered" evidence="8">
    <location>
        <begin position="946"/>
        <end position="1015"/>
    </location>
</feature>
<dbReference type="InterPro" id="IPR056150">
    <property type="entry name" value="WD40_CDC20-Fz"/>
</dbReference>
<dbReference type="Gene3D" id="2.130.10.10">
    <property type="entry name" value="YVTN repeat-like/Quinoprotein amine dehydrogenase"/>
    <property type="match status" value="1"/>
</dbReference>
<keyword evidence="6" id="KW-0131">Cell cycle</keyword>
<dbReference type="GO" id="GO:0010997">
    <property type="term" value="F:anaphase-promoting complex binding"/>
    <property type="evidence" value="ECO:0007669"/>
    <property type="project" value="InterPro"/>
</dbReference>
<feature type="region of interest" description="Disordered" evidence="8">
    <location>
        <begin position="1177"/>
        <end position="1197"/>
    </location>
</feature>
<feature type="compositionally biased region" description="Basic and acidic residues" evidence="8">
    <location>
        <begin position="89"/>
        <end position="111"/>
    </location>
</feature>
<evidence type="ECO:0000256" key="4">
    <source>
        <dbReference type="ARBA" id="ARBA00022737"/>
    </source>
</evidence>
<evidence type="ECO:0000259" key="9">
    <source>
        <dbReference type="Pfam" id="PF24807"/>
    </source>
</evidence>
<feature type="repeat" description="WD" evidence="7">
    <location>
        <begin position="258"/>
        <end position="292"/>
    </location>
</feature>